<accession>A0AAP0E1J5</accession>
<gene>
    <name evidence="1" type="ORF">Scep_029936</name>
</gene>
<dbReference type="AlphaFoldDB" id="A0AAP0E1J5"/>
<evidence type="ECO:0000313" key="2">
    <source>
        <dbReference type="Proteomes" id="UP001419268"/>
    </source>
</evidence>
<organism evidence="1 2">
    <name type="scientific">Stephania cephalantha</name>
    <dbReference type="NCBI Taxonomy" id="152367"/>
    <lineage>
        <taxon>Eukaryota</taxon>
        <taxon>Viridiplantae</taxon>
        <taxon>Streptophyta</taxon>
        <taxon>Embryophyta</taxon>
        <taxon>Tracheophyta</taxon>
        <taxon>Spermatophyta</taxon>
        <taxon>Magnoliopsida</taxon>
        <taxon>Ranunculales</taxon>
        <taxon>Menispermaceae</taxon>
        <taxon>Menispermoideae</taxon>
        <taxon>Cissampelideae</taxon>
        <taxon>Stephania</taxon>
    </lineage>
</organism>
<reference evidence="1 2" key="1">
    <citation type="submission" date="2024-01" db="EMBL/GenBank/DDBJ databases">
        <title>Genome assemblies of Stephania.</title>
        <authorList>
            <person name="Yang L."/>
        </authorList>
    </citation>
    <scope>NUCLEOTIDE SEQUENCE [LARGE SCALE GENOMIC DNA]</scope>
    <source>
        <strain evidence="1">JXDWG</strain>
        <tissue evidence="1">Leaf</tissue>
    </source>
</reference>
<dbReference type="EMBL" id="JBBNAG010000013">
    <property type="protein sequence ID" value="KAK9083465.1"/>
    <property type="molecule type" value="Genomic_DNA"/>
</dbReference>
<protein>
    <submittedName>
        <fullName evidence="1">Uncharacterized protein</fullName>
    </submittedName>
</protein>
<evidence type="ECO:0000313" key="1">
    <source>
        <dbReference type="EMBL" id="KAK9083465.1"/>
    </source>
</evidence>
<comment type="caution">
    <text evidence="1">The sequence shown here is derived from an EMBL/GenBank/DDBJ whole genome shotgun (WGS) entry which is preliminary data.</text>
</comment>
<keyword evidence="2" id="KW-1185">Reference proteome</keyword>
<name>A0AAP0E1J5_9MAGN</name>
<sequence>MYPIWYICCVVIYIRYRGFVAMENATTFRTEFRNNREAAGSRFASTDELHTSHYQQLHEIFRLLRAQVTPSSSTSPTLVIQAGRVFTVHNPPEKLSVQAGPAVTEVTHVRAEMVSPIPETPAEDTPSTPIDTGVKATAEARHAREFRRHHPKKFHGGTDRGAAKIHDVLATPDHMGSSISSASLFGEADVWLRTTVASMGTLNDWAECKDGEVHSSYSS</sequence>
<proteinExistence type="predicted"/>
<dbReference type="Proteomes" id="UP001419268">
    <property type="component" value="Unassembled WGS sequence"/>
</dbReference>